<sequence>MIRFQWRRSATALPPSPGTAARRRPFSQTSVPRAGAWPLLRRRSRRLGDAFPSTADAGALVERQPDGGGVQGDTATPYPARTMLEIHGLSSNLNASDFYRLIPNDLSNWQNTIKKGKPHAHRSLFIIPCLQQVRSAKTLEPNGQYRLSFSSAAAAIAYRDLLERLHRLDQHRLHSPTGLWEYTAPEELRTATPPEQELQTLTLFPASQSLPHIERGRVRVVNSWAQRLRQALERHGCGVEPPTVRLEVQPPTLTAQDLARHIALDGAARDCDWDVSVPLSLDQTQHLDKPPLGDSSDTAKDHDTEQHFAGAGEKPSGRYVVVCANEPEARRFHRHWNQKVLRSASDLHVAENIVHASIIKW</sequence>
<dbReference type="EMBL" id="KL647645">
    <property type="protein sequence ID" value="KEY74267.1"/>
    <property type="molecule type" value="Genomic_DNA"/>
</dbReference>
<keyword evidence="3" id="KW-1185">Reference proteome</keyword>
<evidence type="ECO:0000256" key="1">
    <source>
        <dbReference type="SAM" id="MobiDB-lite"/>
    </source>
</evidence>
<proteinExistence type="predicted"/>
<name>A0A084B9N8_STACB</name>
<accession>A0A084B9N8</accession>
<dbReference type="Proteomes" id="UP000028045">
    <property type="component" value="Unassembled WGS sequence"/>
</dbReference>
<dbReference type="HOGENOM" id="CLU_045435_1_0_1"/>
<dbReference type="OrthoDB" id="5332316at2759"/>
<protein>
    <submittedName>
        <fullName evidence="2">Uncharacterized protein</fullName>
    </submittedName>
</protein>
<evidence type="ECO:0000313" key="3">
    <source>
        <dbReference type="Proteomes" id="UP000028045"/>
    </source>
</evidence>
<evidence type="ECO:0000313" key="2">
    <source>
        <dbReference type="EMBL" id="KEY74267.1"/>
    </source>
</evidence>
<feature type="region of interest" description="Disordered" evidence="1">
    <location>
        <begin position="282"/>
        <end position="302"/>
    </location>
</feature>
<organism evidence="2 3">
    <name type="scientific">Stachybotrys chartarum (strain CBS 109288 / IBT 7711)</name>
    <name type="common">Toxic black mold</name>
    <name type="synonym">Stilbospora chartarum</name>
    <dbReference type="NCBI Taxonomy" id="1280523"/>
    <lineage>
        <taxon>Eukaryota</taxon>
        <taxon>Fungi</taxon>
        <taxon>Dikarya</taxon>
        <taxon>Ascomycota</taxon>
        <taxon>Pezizomycotina</taxon>
        <taxon>Sordariomycetes</taxon>
        <taxon>Hypocreomycetidae</taxon>
        <taxon>Hypocreales</taxon>
        <taxon>Stachybotryaceae</taxon>
        <taxon>Stachybotrys</taxon>
    </lineage>
</organism>
<gene>
    <name evidence="2" type="ORF">S7711_00425</name>
</gene>
<dbReference type="AlphaFoldDB" id="A0A084B9N8"/>
<feature type="region of interest" description="Disordered" evidence="1">
    <location>
        <begin position="1"/>
        <end position="28"/>
    </location>
</feature>
<reference evidence="2 3" key="1">
    <citation type="journal article" date="2014" name="BMC Genomics">
        <title>Comparative genome sequencing reveals chemotype-specific gene clusters in the toxigenic black mold Stachybotrys.</title>
        <authorList>
            <person name="Semeiks J."/>
            <person name="Borek D."/>
            <person name="Otwinowski Z."/>
            <person name="Grishin N.V."/>
        </authorList>
    </citation>
    <scope>NUCLEOTIDE SEQUENCE [LARGE SCALE GENOMIC DNA]</scope>
    <source>
        <strain evidence="3">CBS 109288 / IBT 7711</strain>
    </source>
</reference>
<feature type="compositionally biased region" description="Basic and acidic residues" evidence="1">
    <location>
        <begin position="285"/>
        <end position="302"/>
    </location>
</feature>